<gene>
    <name evidence="6" type="ORF">F7O44_12590</name>
</gene>
<dbReference type="Gene3D" id="1.10.150.130">
    <property type="match status" value="1"/>
</dbReference>
<evidence type="ECO:0000313" key="6">
    <source>
        <dbReference type="EMBL" id="NDL57913.1"/>
    </source>
</evidence>
<dbReference type="InterPro" id="IPR013762">
    <property type="entry name" value="Integrase-like_cat_sf"/>
</dbReference>
<evidence type="ECO:0000313" key="7">
    <source>
        <dbReference type="Proteomes" id="UP000460435"/>
    </source>
</evidence>
<comment type="caution">
    <text evidence="6">The sequence shown here is derived from an EMBL/GenBank/DDBJ whole genome shotgun (WGS) entry which is preliminary data.</text>
</comment>
<comment type="similarity">
    <text evidence="1">Belongs to the 'phage' integrase family.</text>
</comment>
<organism evidence="6 7">
    <name type="scientific">Phytoactinopolyspora mesophila</name>
    <dbReference type="NCBI Taxonomy" id="2650750"/>
    <lineage>
        <taxon>Bacteria</taxon>
        <taxon>Bacillati</taxon>
        <taxon>Actinomycetota</taxon>
        <taxon>Actinomycetes</taxon>
        <taxon>Jiangellales</taxon>
        <taxon>Jiangellaceae</taxon>
        <taxon>Phytoactinopolyspora</taxon>
    </lineage>
</organism>
<dbReference type="AlphaFoldDB" id="A0A7K3M3L0"/>
<name>A0A7K3M3L0_9ACTN</name>
<dbReference type="InterPro" id="IPR011010">
    <property type="entry name" value="DNA_brk_join_enz"/>
</dbReference>
<dbReference type="EMBL" id="WLZY01000004">
    <property type="protein sequence ID" value="NDL57913.1"/>
    <property type="molecule type" value="Genomic_DNA"/>
</dbReference>
<dbReference type="InterPro" id="IPR050090">
    <property type="entry name" value="Tyrosine_recombinase_XerCD"/>
</dbReference>
<dbReference type="Pfam" id="PF26003">
    <property type="entry name" value="Integrase_N_phage"/>
    <property type="match status" value="1"/>
</dbReference>
<dbReference type="PROSITE" id="PS51898">
    <property type="entry name" value="TYR_RECOMBINASE"/>
    <property type="match status" value="1"/>
</dbReference>
<dbReference type="PANTHER" id="PTHR30349:SF64">
    <property type="entry name" value="PROPHAGE INTEGRASE INTD-RELATED"/>
    <property type="match status" value="1"/>
</dbReference>
<dbReference type="InterPro" id="IPR010998">
    <property type="entry name" value="Integrase_recombinase_N"/>
</dbReference>
<evidence type="ECO:0000259" key="5">
    <source>
        <dbReference type="PROSITE" id="PS51898"/>
    </source>
</evidence>
<sequence>MAGRRLFGNLRRLASGRWQARYPGPDGLPRVGPHPFERKRDAELFLADVYAQMARGDWIDPDAGKISLGEFGKTGPAERTGLSPTTVERYESAFRLQILPGLGDVALADISPAVIRRWHASLLDGGTGWPSAAKAYRLVRAMMNTAVDDGLIRRNPCRIKGAGDDRSPERPTLTVTEITAVLAKTDPRYRVLVLLAAFTTLRLGELAALRRRDLDLDHGWITVRRGQVELKTGELVVKGPKSDAGKRRVAVPSDLLPVLRSHVSAFAEPGPGGRVFVGPQGGYIRRQNFRRIWVKACTAAGISGVHFHDLRHTGNTLAAASGANLRELMERMGHSSTRAAVIYLHAANDRDRVIADAMNTHIAATITPDGDES</sequence>
<proteinExistence type="inferred from homology"/>
<dbReference type="InterPro" id="IPR004107">
    <property type="entry name" value="Integrase_SAM-like_N"/>
</dbReference>
<dbReference type="RefSeq" id="WP_162450623.1">
    <property type="nucleotide sequence ID" value="NZ_WLZY01000004.1"/>
</dbReference>
<dbReference type="Pfam" id="PF14659">
    <property type="entry name" value="Phage_int_SAM_3"/>
    <property type="match status" value="1"/>
</dbReference>
<protein>
    <submittedName>
        <fullName evidence="6">Tyrosine-type recombinase/integrase</fullName>
    </submittedName>
</protein>
<dbReference type="GO" id="GO:0003677">
    <property type="term" value="F:DNA binding"/>
    <property type="evidence" value="ECO:0007669"/>
    <property type="project" value="UniProtKB-KW"/>
</dbReference>
<dbReference type="SUPFAM" id="SSF56349">
    <property type="entry name" value="DNA breaking-rejoining enzymes"/>
    <property type="match status" value="1"/>
</dbReference>
<dbReference type="InterPro" id="IPR058717">
    <property type="entry name" value="Phage_L5_Integrase_N"/>
</dbReference>
<accession>A0A7K3M3L0</accession>
<evidence type="ECO:0000256" key="1">
    <source>
        <dbReference type="ARBA" id="ARBA00008857"/>
    </source>
</evidence>
<feature type="domain" description="Tyr recombinase" evidence="5">
    <location>
        <begin position="168"/>
        <end position="356"/>
    </location>
</feature>
<keyword evidence="7" id="KW-1185">Reference proteome</keyword>
<evidence type="ECO:0000256" key="3">
    <source>
        <dbReference type="ARBA" id="ARBA00023125"/>
    </source>
</evidence>
<dbReference type="Gene3D" id="1.10.443.10">
    <property type="entry name" value="Intergrase catalytic core"/>
    <property type="match status" value="1"/>
</dbReference>
<dbReference type="InterPro" id="IPR002104">
    <property type="entry name" value="Integrase_catalytic"/>
</dbReference>
<dbReference type="PANTHER" id="PTHR30349">
    <property type="entry name" value="PHAGE INTEGRASE-RELATED"/>
    <property type="match status" value="1"/>
</dbReference>
<reference evidence="6 7" key="1">
    <citation type="submission" date="2019-11" db="EMBL/GenBank/DDBJ databases">
        <authorList>
            <person name="Li X.-J."/>
            <person name="Feng X.-M."/>
        </authorList>
    </citation>
    <scope>NUCLEOTIDE SEQUENCE [LARGE SCALE GENOMIC DNA]</scope>
    <source>
        <strain evidence="6 7">XMNu-373</strain>
    </source>
</reference>
<keyword evidence="3" id="KW-0238">DNA-binding</keyword>
<dbReference type="GO" id="GO:0006310">
    <property type="term" value="P:DNA recombination"/>
    <property type="evidence" value="ECO:0007669"/>
    <property type="project" value="UniProtKB-KW"/>
</dbReference>
<keyword evidence="2" id="KW-0229">DNA integration</keyword>
<evidence type="ECO:0000256" key="4">
    <source>
        <dbReference type="ARBA" id="ARBA00023172"/>
    </source>
</evidence>
<dbReference type="CDD" id="cd01189">
    <property type="entry name" value="INT_ICEBs1_C_like"/>
    <property type="match status" value="1"/>
</dbReference>
<dbReference type="Proteomes" id="UP000460435">
    <property type="component" value="Unassembled WGS sequence"/>
</dbReference>
<dbReference type="Pfam" id="PF00589">
    <property type="entry name" value="Phage_integrase"/>
    <property type="match status" value="1"/>
</dbReference>
<dbReference type="GO" id="GO:0015074">
    <property type="term" value="P:DNA integration"/>
    <property type="evidence" value="ECO:0007669"/>
    <property type="project" value="UniProtKB-KW"/>
</dbReference>
<keyword evidence="4" id="KW-0233">DNA recombination</keyword>
<evidence type="ECO:0000256" key="2">
    <source>
        <dbReference type="ARBA" id="ARBA00022908"/>
    </source>
</evidence>